<evidence type="ECO:0000256" key="1">
    <source>
        <dbReference type="SAM" id="Phobius"/>
    </source>
</evidence>
<evidence type="ECO:0000313" key="3">
    <source>
        <dbReference type="Proteomes" id="UP000604117"/>
    </source>
</evidence>
<accession>A0ABQ4CNI1</accession>
<feature type="transmembrane region" description="Helical" evidence="1">
    <location>
        <begin position="214"/>
        <end position="235"/>
    </location>
</feature>
<proteinExistence type="predicted"/>
<protein>
    <submittedName>
        <fullName evidence="2">Uncharacterized protein</fullName>
    </submittedName>
</protein>
<gene>
    <name evidence="2" type="ORF">Asi02nite_23640</name>
</gene>
<keyword evidence="1" id="KW-0812">Transmembrane</keyword>
<reference evidence="2 3" key="1">
    <citation type="submission" date="2021-01" db="EMBL/GenBank/DDBJ databases">
        <title>Whole genome shotgun sequence of Asanoa siamensis NBRC 107932.</title>
        <authorList>
            <person name="Komaki H."/>
            <person name="Tamura T."/>
        </authorList>
    </citation>
    <scope>NUCLEOTIDE SEQUENCE [LARGE SCALE GENOMIC DNA]</scope>
    <source>
        <strain evidence="2 3">NBRC 107932</strain>
    </source>
</reference>
<sequence length="252" mass="25481">MRLTGLTGGVLLACVLGAWGVVAPAFAVPALAALLAGGLVLADRTVARPAGAGVRTARLVRRRTLDLVPAAPAAGVVLLTVALGGLLGVTGPASTPHKHSDLMPNHPNDGRHIGCVSGGVAQQGPWPGWFYAITIGSTLLVAAVVAVIALRRLPTRPVDGAAGDAYRRTTASGVVSALGVLVAVALGGAAWFTHSVLGQAGVCDEPVALDARRWLVGLMLVALASFAYYATRLVLPPSAPTNRVVGALVPTR</sequence>
<name>A0ABQ4CNI1_9ACTN</name>
<comment type="caution">
    <text evidence="2">The sequence shown here is derived from an EMBL/GenBank/DDBJ whole genome shotgun (WGS) entry which is preliminary data.</text>
</comment>
<feature type="transmembrane region" description="Helical" evidence="1">
    <location>
        <begin position="171"/>
        <end position="194"/>
    </location>
</feature>
<keyword evidence="1" id="KW-1133">Transmembrane helix</keyword>
<keyword evidence="3" id="KW-1185">Reference proteome</keyword>
<feature type="transmembrane region" description="Helical" evidence="1">
    <location>
        <begin position="129"/>
        <end position="150"/>
    </location>
</feature>
<dbReference type="Proteomes" id="UP000604117">
    <property type="component" value="Unassembled WGS sequence"/>
</dbReference>
<feature type="transmembrane region" description="Helical" evidence="1">
    <location>
        <begin position="27"/>
        <end position="46"/>
    </location>
</feature>
<evidence type="ECO:0000313" key="2">
    <source>
        <dbReference type="EMBL" id="GIF72846.1"/>
    </source>
</evidence>
<keyword evidence="1" id="KW-0472">Membrane</keyword>
<dbReference type="EMBL" id="BONE01000015">
    <property type="protein sequence ID" value="GIF72846.1"/>
    <property type="molecule type" value="Genomic_DNA"/>
</dbReference>
<feature type="transmembrane region" description="Helical" evidence="1">
    <location>
        <begin position="67"/>
        <end position="89"/>
    </location>
</feature>
<organism evidence="2 3">
    <name type="scientific">Asanoa siamensis</name>
    <dbReference type="NCBI Taxonomy" id="926357"/>
    <lineage>
        <taxon>Bacteria</taxon>
        <taxon>Bacillati</taxon>
        <taxon>Actinomycetota</taxon>
        <taxon>Actinomycetes</taxon>
        <taxon>Micromonosporales</taxon>
        <taxon>Micromonosporaceae</taxon>
        <taxon>Asanoa</taxon>
    </lineage>
</organism>